<keyword evidence="3" id="KW-1185">Reference proteome</keyword>
<dbReference type="Pfam" id="PF01047">
    <property type="entry name" value="MarR"/>
    <property type="match status" value="1"/>
</dbReference>
<name>A0A7W7T959_9PSEU</name>
<dbReference type="PRINTS" id="PR00598">
    <property type="entry name" value="HTHMARR"/>
</dbReference>
<dbReference type="InterPro" id="IPR039422">
    <property type="entry name" value="MarR/SlyA-like"/>
</dbReference>
<dbReference type="PANTHER" id="PTHR33164:SF43">
    <property type="entry name" value="HTH-TYPE TRANSCRIPTIONAL REPRESSOR YETL"/>
    <property type="match status" value="1"/>
</dbReference>
<dbReference type="EMBL" id="JACHJS010000001">
    <property type="protein sequence ID" value="MBB4968277.1"/>
    <property type="molecule type" value="Genomic_DNA"/>
</dbReference>
<protein>
    <submittedName>
        <fullName evidence="2">DNA-binding MarR family transcriptional regulator</fullName>
    </submittedName>
</protein>
<dbReference type="AlphaFoldDB" id="A0A7W7T959"/>
<dbReference type="InterPro" id="IPR000835">
    <property type="entry name" value="HTH_MarR-typ"/>
</dbReference>
<reference evidence="2 3" key="1">
    <citation type="submission" date="2020-08" db="EMBL/GenBank/DDBJ databases">
        <title>Sequencing the genomes of 1000 actinobacteria strains.</title>
        <authorList>
            <person name="Klenk H.-P."/>
        </authorList>
    </citation>
    <scope>NUCLEOTIDE SEQUENCE [LARGE SCALE GENOMIC DNA]</scope>
    <source>
        <strain evidence="2 3">DSM 45084</strain>
    </source>
</reference>
<feature type="domain" description="HTH marR-type" evidence="1">
    <location>
        <begin position="1"/>
        <end position="141"/>
    </location>
</feature>
<dbReference type="Gene3D" id="1.10.10.10">
    <property type="entry name" value="Winged helix-like DNA-binding domain superfamily/Winged helix DNA-binding domain"/>
    <property type="match status" value="1"/>
</dbReference>
<dbReference type="GO" id="GO:0003700">
    <property type="term" value="F:DNA-binding transcription factor activity"/>
    <property type="evidence" value="ECO:0007669"/>
    <property type="project" value="InterPro"/>
</dbReference>
<evidence type="ECO:0000259" key="1">
    <source>
        <dbReference type="PROSITE" id="PS50995"/>
    </source>
</evidence>
<dbReference type="GO" id="GO:0006950">
    <property type="term" value="P:response to stress"/>
    <property type="evidence" value="ECO:0007669"/>
    <property type="project" value="TreeGrafter"/>
</dbReference>
<dbReference type="GO" id="GO:0003677">
    <property type="term" value="F:DNA binding"/>
    <property type="evidence" value="ECO:0007669"/>
    <property type="project" value="UniProtKB-KW"/>
</dbReference>
<dbReference type="InterPro" id="IPR036390">
    <property type="entry name" value="WH_DNA-bd_sf"/>
</dbReference>
<dbReference type="RefSeq" id="WP_184673695.1">
    <property type="nucleotide sequence ID" value="NZ_BAABAI010000028.1"/>
</dbReference>
<accession>A0A7W7T959</accession>
<dbReference type="PANTHER" id="PTHR33164">
    <property type="entry name" value="TRANSCRIPTIONAL REGULATOR, MARR FAMILY"/>
    <property type="match status" value="1"/>
</dbReference>
<organism evidence="2 3">
    <name type="scientific">Saccharothrix violaceirubra</name>
    <dbReference type="NCBI Taxonomy" id="413306"/>
    <lineage>
        <taxon>Bacteria</taxon>
        <taxon>Bacillati</taxon>
        <taxon>Actinomycetota</taxon>
        <taxon>Actinomycetes</taxon>
        <taxon>Pseudonocardiales</taxon>
        <taxon>Pseudonocardiaceae</taxon>
        <taxon>Saccharothrix</taxon>
    </lineage>
</organism>
<comment type="caution">
    <text evidence="2">The sequence shown here is derived from an EMBL/GenBank/DDBJ whole genome shotgun (WGS) entry which is preliminary data.</text>
</comment>
<evidence type="ECO:0000313" key="3">
    <source>
        <dbReference type="Proteomes" id="UP000542674"/>
    </source>
</evidence>
<dbReference type="SUPFAM" id="SSF46785">
    <property type="entry name" value="Winged helix' DNA-binding domain"/>
    <property type="match status" value="1"/>
</dbReference>
<sequence>MFEASDALLAWLYAQQGVDAVKAAMGARMEEIGCSLVEHEALYRIDRSGRLPMSGLSELLAVTPSGVTRLIERLVGRGWVVRVQLPENRRVVYAELTPSGRAFLKSTTGPAYRAAVAEEFTAALTDRDVADLRRIGRKLLEAHDRWDTERFAT</sequence>
<dbReference type="PROSITE" id="PS50995">
    <property type="entry name" value="HTH_MARR_2"/>
    <property type="match status" value="1"/>
</dbReference>
<dbReference type="InterPro" id="IPR036388">
    <property type="entry name" value="WH-like_DNA-bd_sf"/>
</dbReference>
<evidence type="ECO:0000313" key="2">
    <source>
        <dbReference type="EMBL" id="MBB4968277.1"/>
    </source>
</evidence>
<dbReference type="SMART" id="SM00347">
    <property type="entry name" value="HTH_MARR"/>
    <property type="match status" value="1"/>
</dbReference>
<dbReference type="Proteomes" id="UP000542674">
    <property type="component" value="Unassembled WGS sequence"/>
</dbReference>
<gene>
    <name evidence="2" type="ORF">F4559_005636</name>
</gene>
<proteinExistence type="predicted"/>
<keyword evidence="2" id="KW-0238">DNA-binding</keyword>